<gene>
    <name evidence="5" type="ORF">BJY28_002414</name>
</gene>
<evidence type="ECO:0000259" key="4">
    <source>
        <dbReference type="PROSITE" id="PS01124"/>
    </source>
</evidence>
<evidence type="ECO:0000256" key="2">
    <source>
        <dbReference type="ARBA" id="ARBA00023125"/>
    </source>
</evidence>
<dbReference type="Pfam" id="PF02311">
    <property type="entry name" value="AraC_binding"/>
    <property type="match status" value="1"/>
</dbReference>
<dbReference type="Gene3D" id="1.10.10.60">
    <property type="entry name" value="Homeodomain-like"/>
    <property type="match status" value="1"/>
</dbReference>
<dbReference type="PROSITE" id="PS01124">
    <property type="entry name" value="HTH_ARAC_FAMILY_2"/>
    <property type="match status" value="1"/>
</dbReference>
<dbReference type="EMBL" id="JACBZX010000001">
    <property type="protein sequence ID" value="NYG37945.1"/>
    <property type="molecule type" value="Genomic_DNA"/>
</dbReference>
<dbReference type="Pfam" id="PF12833">
    <property type="entry name" value="HTH_18"/>
    <property type="match status" value="1"/>
</dbReference>
<dbReference type="PANTHER" id="PTHR46796">
    <property type="entry name" value="HTH-TYPE TRANSCRIPTIONAL ACTIVATOR RHAS-RELATED"/>
    <property type="match status" value="1"/>
</dbReference>
<dbReference type="InterPro" id="IPR037923">
    <property type="entry name" value="HTH-like"/>
</dbReference>
<dbReference type="GO" id="GO:0043565">
    <property type="term" value="F:sequence-specific DNA binding"/>
    <property type="evidence" value="ECO:0007669"/>
    <property type="project" value="InterPro"/>
</dbReference>
<dbReference type="RefSeq" id="WP_179463230.1">
    <property type="nucleotide sequence ID" value="NZ_JACBZX010000001.1"/>
</dbReference>
<dbReference type="InterPro" id="IPR018060">
    <property type="entry name" value="HTH_AraC"/>
</dbReference>
<dbReference type="InterPro" id="IPR009057">
    <property type="entry name" value="Homeodomain-like_sf"/>
</dbReference>
<evidence type="ECO:0000313" key="5">
    <source>
        <dbReference type="EMBL" id="NYG37945.1"/>
    </source>
</evidence>
<keyword evidence="2 5" id="KW-0238">DNA-binding</keyword>
<dbReference type="PANTHER" id="PTHR46796:SF2">
    <property type="entry name" value="TRANSCRIPTIONAL REGULATORY PROTEIN"/>
    <property type="match status" value="1"/>
</dbReference>
<dbReference type="SUPFAM" id="SSF51215">
    <property type="entry name" value="Regulatory protein AraC"/>
    <property type="match status" value="1"/>
</dbReference>
<comment type="caution">
    <text evidence="5">The sequence shown here is derived from an EMBL/GenBank/DDBJ whole genome shotgun (WGS) entry which is preliminary data.</text>
</comment>
<dbReference type="InterPro" id="IPR050204">
    <property type="entry name" value="AraC_XylS_family_regulators"/>
</dbReference>
<dbReference type="InterPro" id="IPR003313">
    <property type="entry name" value="AraC-bd"/>
</dbReference>
<accession>A0A852XHD2</accession>
<keyword evidence="3" id="KW-0804">Transcription</keyword>
<dbReference type="SUPFAM" id="SSF46689">
    <property type="entry name" value="Homeodomain-like"/>
    <property type="match status" value="2"/>
</dbReference>
<organism evidence="5 6">
    <name type="scientific">Janibacter alkaliphilus</name>
    <dbReference type="NCBI Taxonomy" id="1069963"/>
    <lineage>
        <taxon>Bacteria</taxon>
        <taxon>Bacillati</taxon>
        <taxon>Actinomycetota</taxon>
        <taxon>Actinomycetes</taxon>
        <taxon>Micrococcales</taxon>
        <taxon>Intrasporangiaceae</taxon>
        <taxon>Janibacter</taxon>
    </lineage>
</organism>
<sequence>MEQVRAWDPGVPGVAEVFHATFDRHAYPAHTHDRWTLLVVDQGAVSYDLDRWGHHAAPSRVTILPPHVPHDGRSAREGDAFRKRVLYLDEGWLPPPSIAAAVDAPTLLRPDLATTVDQLHQALAEPGEHLAAEGLLLDVQEAVTEHLHGARPTEADDAPLAALLRALLDDRLAETVTLDEASTVLGATPRHLSRCFTRAYGIPPHRYVTGRRIDRARSLLLAGTPTAEVATVTGFHDQPHLTRHFRRLVGTTPAAFAAG</sequence>
<protein>
    <submittedName>
        <fullName evidence="5">AraC-like DNA-binding protein</fullName>
    </submittedName>
</protein>
<evidence type="ECO:0000256" key="1">
    <source>
        <dbReference type="ARBA" id="ARBA00023015"/>
    </source>
</evidence>
<reference evidence="5 6" key="1">
    <citation type="submission" date="2020-07" db="EMBL/GenBank/DDBJ databases">
        <title>Sequencing the genomes of 1000 actinobacteria strains.</title>
        <authorList>
            <person name="Klenk H.-P."/>
        </authorList>
    </citation>
    <scope>NUCLEOTIDE SEQUENCE [LARGE SCALE GENOMIC DNA]</scope>
    <source>
        <strain evidence="5 6">DSM 24723</strain>
    </source>
</reference>
<evidence type="ECO:0000256" key="3">
    <source>
        <dbReference type="ARBA" id="ARBA00023163"/>
    </source>
</evidence>
<dbReference type="SMART" id="SM00342">
    <property type="entry name" value="HTH_ARAC"/>
    <property type="match status" value="1"/>
</dbReference>
<proteinExistence type="predicted"/>
<keyword evidence="6" id="KW-1185">Reference proteome</keyword>
<keyword evidence="1" id="KW-0805">Transcription regulation</keyword>
<dbReference type="Proteomes" id="UP000592181">
    <property type="component" value="Unassembled WGS sequence"/>
</dbReference>
<feature type="domain" description="HTH araC/xylS-type" evidence="4">
    <location>
        <begin position="162"/>
        <end position="259"/>
    </location>
</feature>
<dbReference type="AlphaFoldDB" id="A0A852XHD2"/>
<name>A0A852XHD2_9MICO</name>
<evidence type="ECO:0000313" key="6">
    <source>
        <dbReference type="Proteomes" id="UP000592181"/>
    </source>
</evidence>
<dbReference type="GO" id="GO:0003700">
    <property type="term" value="F:DNA-binding transcription factor activity"/>
    <property type="evidence" value="ECO:0007669"/>
    <property type="project" value="InterPro"/>
</dbReference>